<feature type="region of interest" description="Disordered" evidence="1">
    <location>
        <begin position="61"/>
        <end position="101"/>
    </location>
</feature>
<gene>
    <name evidence="2" type="ORF">LJ657_46440</name>
</gene>
<dbReference type="RefSeq" id="WP_232655774.1">
    <property type="nucleotide sequence ID" value="NZ_JAJSBI010000049.1"/>
</dbReference>
<organism evidence="2 3">
    <name type="scientific">Streptomyces guryensis</name>
    <dbReference type="NCBI Taxonomy" id="2886947"/>
    <lineage>
        <taxon>Bacteria</taxon>
        <taxon>Bacillati</taxon>
        <taxon>Actinomycetota</taxon>
        <taxon>Actinomycetes</taxon>
        <taxon>Kitasatosporales</taxon>
        <taxon>Streptomycetaceae</taxon>
        <taxon>Streptomyces</taxon>
    </lineage>
</organism>
<keyword evidence="3" id="KW-1185">Reference proteome</keyword>
<name>A0A9Q3VYI3_9ACTN</name>
<sequence length="244" mass="25709">MRSVSLPRALLDQLAEAAALFLPANLSGLDTDDLFTNLDLGEDDGLCLAWAPRTEIVKTLLPSPPARSATPSSPNAATTYSTTSPPASSSSPTPNSLTGMGTILGAATSTARAGFSEGAQALAGNVLETAMKRHGNAWIRCSFPQATYTKGSHHGTIGSTLDDADDWGDLTLLQFKHYLVLAGMRNAFGPGATQDTFNRHLGAHEASPDTYRPEFALTAILLAHALLRALHQNLERPDAAEDDA</sequence>
<protein>
    <submittedName>
        <fullName evidence="2">Uncharacterized protein</fullName>
    </submittedName>
</protein>
<accession>A0A9Q3VYI3</accession>
<evidence type="ECO:0000256" key="1">
    <source>
        <dbReference type="SAM" id="MobiDB-lite"/>
    </source>
</evidence>
<comment type="caution">
    <text evidence="2">The sequence shown here is derived from an EMBL/GenBank/DDBJ whole genome shotgun (WGS) entry which is preliminary data.</text>
</comment>
<dbReference type="AlphaFoldDB" id="A0A9Q3VYI3"/>
<evidence type="ECO:0000313" key="3">
    <source>
        <dbReference type="Proteomes" id="UP001108029"/>
    </source>
</evidence>
<dbReference type="Proteomes" id="UP001108029">
    <property type="component" value="Unassembled WGS sequence"/>
</dbReference>
<evidence type="ECO:0000313" key="2">
    <source>
        <dbReference type="EMBL" id="MCD9880854.1"/>
    </source>
</evidence>
<proteinExistence type="predicted"/>
<reference evidence="2" key="1">
    <citation type="submission" date="2021-12" db="EMBL/GenBank/DDBJ databases">
        <authorList>
            <person name="Lee J.-H."/>
            <person name="Kim S.-B."/>
        </authorList>
    </citation>
    <scope>NUCLEOTIDE SEQUENCE</scope>
    <source>
        <strain evidence="2">NR30</strain>
    </source>
</reference>
<dbReference type="EMBL" id="JAJSBI010000049">
    <property type="protein sequence ID" value="MCD9880854.1"/>
    <property type="molecule type" value="Genomic_DNA"/>
</dbReference>
<feature type="compositionally biased region" description="Low complexity" evidence="1">
    <location>
        <begin position="66"/>
        <end position="96"/>
    </location>
</feature>